<proteinExistence type="predicted"/>
<dbReference type="AlphaFoldDB" id="A0A2S4PI93"/>
<evidence type="ECO:0000256" key="1">
    <source>
        <dbReference type="SAM" id="MobiDB-lite"/>
    </source>
</evidence>
<comment type="caution">
    <text evidence="2">The sequence shown here is derived from an EMBL/GenBank/DDBJ whole genome shotgun (WGS) entry which is preliminary data.</text>
</comment>
<organism evidence="2 3">
    <name type="scientific">Erysiphe pulchra</name>
    <dbReference type="NCBI Taxonomy" id="225359"/>
    <lineage>
        <taxon>Eukaryota</taxon>
        <taxon>Fungi</taxon>
        <taxon>Dikarya</taxon>
        <taxon>Ascomycota</taxon>
        <taxon>Pezizomycotina</taxon>
        <taxon>Leotiomycetes</taxon>
        <taxon>Erysiphales</taxon>
        <taxon>Erysiphaceae</taxon>
        <taxon>Erysiphe</taxon>
    </lineage>
</organism>
<dbReference type="EMBL" id="PEDP01008096">
    <property type="protein sequence ID" value="POS81772.1"/>
    <property type="molecule type" value="Genomic_DNA"/>
</dbReference>
<feature type="non-terminal residue" evidence="2">
    <location>
        <position position="133"/>
    </location>
</feature>
<evidence type="ECO:0000313" key="2">
    <source>
        <dbReference type="EMBL" id="POS81772.1"/>
    </source>
</evidence>
<reference evidence="2 3" key="1">
    <citation type="submission" date="2017-10" db="EMBL/GenBank/DDBJ databases">
        <title>Development of genomic resources for the powdery mildew, Erysiphe pulchra.</title>
        <authorList>
            <person name="Wadl P.A."/>
            <person name="Mack B.M."/>
            <person name="Moore G."/>
            <person name="Beltz S.B."/>
        </authorList>
    </citation>
    <scope>NUCLEOTIDE SEQUENCE [LARGE SCALE GENOMIC DNA]</scope>
    <source>
        <strain evidence="2">Cflorida</strain>
    </source>
</reference>
<sequence>MSVAYTTQFPPDLNGDADVAAHDKKNGRVRRQAGPGVRRRHGATLRRFRAELHVHDAPHACLSQQEIPVKLTEESVVERDGINTLHGRVLQELRIDVEEDWHVHRLALVEPLLLKTETLDLAEIRRNLPRRHT</sequence>
<gene>
    <name evidence="2" type="ORF">EPUL_006058</name>
</gene>
<feature type="compositionally biased region" description="Basic residues" evidence="1">
    <location>
        <begin position="27"/>
        <end position="40"/>
    </location>
</feature>
<feature type="region of interest" description="Disordered" evidence="1">
    <location>
        <begin position="1"/>
        <end position="40"/>
    </location>
</feature>
<protein>
    <submittedName>
        <fullName evidence="2">Uncharacterized protein</fullName>
    </submittedName>
</protein>
<dbReference type="OrthoDB" id="5840532at2759"/>
<evidence type="ECO:0000313" key="3">
    <source>
        <dbReference type="Proteomes" id="UP000237438"/>
    </source>
</evidence>
<dbReference type="Proteomes" id="UP000237438">
    <property type="component" value="Unassembled WGS sequence"/>
</dbReference>
<keyword evidence="3" id="KW-1185">Reference proteome</keyword>
<accession>A0A2S4PI93</accession>
<name>A0A2S4PI93_9PEZI</name>